<dbReference type="Pfam" id="PF13508">
    <property type="entry name" value="Acetyltransf_7"/>
    <property type="match status" value="1"/>
</dbReference>
<sequence length="136" mass="15192">MMRRCMFPTPEVEALLVHAMFPDAARIARNLEAYRTDPGRQFFLWETGGRVVCAVGLRVQARQAEVLHIGTDPLERRKGFARALLSAVASALDLTTLSAETDGDAAGFYRRSGFYVRETAPRGDQRRFACEWRAAG</sequence>
<keyword evidence="3" id="KW-1185">Reference proteome</keyword>
<gene>
    <name evidence="2" type="ORF">GCM10008955_02460</name>
</gene>
<organism evidence="2 3">
    <name type="scientific">Deinococcus malanensis</name>
    <dbReference type="NCBI Taxonomy" id="1706855"/>
    <lineage>
        <taxon>Bacteria</taxon>
        <taxon>Thermotogati</taxon>
        <taxon>Deinococcota</taxon>
        <taxon>Deinococci</taxon>
        <taxon>Deinococcales</taxon>
        <taxon>Deinococcaceae</taxon>
        <taxon>Deinococcus</taxon>
    </lineage>
</organism>
<dbReference type="InterPro" id="IPR016181">
    <property type="entry name" value="Acyl_CoA_acyltransferase"/>
</dbReference>
<feature type="domain" description="N-acetyltransferase" evidence="1">
    <location>
        <begin position="1"/>
        <end position="136"/>
    </location>
</feature>
<dbReference type="PROSITE" id="PS51186">
    <property type="entry name" value="GNAT"/>
    <property type="match status" value="1"/>
</dbReference>
<dbReference type="SUPFAM" id="SSF55729">
    <property type="entry name" value="Acyl-CoA N-acyltransferases (Nat)"/>
    <property type="match status" value="1"/>
</dbReference>
<dbReference type="Proteomes" id="UP000647587">
    <property type="component" value="Unassembled WGS sequence"/>
</dbReference>
<comment type="caution">
    <text evidence="2">The sequence shown here is derived from an EMBL/GenBank/DDBJ whole genome shotgun (WGS) entry which is preliminary data.</text>
</comment>
<dbReference type="RefSeq" id="WP_189003757.1">
    <property type="nucleotide sequence ID" value="NZ_BMPP01000001.1"/>
</dbReference>
<evidence type="ECO:0000259" key="1">
    <source>
        <dbReference type="PROSITE" id="PS51186"/>
    </source>
</evidence>
<reference evidence="3" key="1">
    <citation type="journal article" date="2019" name="Int. J. Syst. Evol. Microbiol.">
        <title>The Global Catalogue of Microorganisms (GCM) 10K type strain sequencing project: providing services to taxonomists for standard genome sequencing and annotation.</title>
        <authorList>
            <consortium name="The Broad Institute Genomics Platform"/>
            <consortium name="The Broad Institute Genome Sequencing Center for Infectious Disease"/>
            <person name="Wu L."/>
            <person name="Ma J."/>
        </authorList>
    </citation>
    <scope>NUCLEOTIDE SEQUENCE [LARGE SCALE GENOMIC DNA]</scope>
    <source>
        <strain evidence="3">JCM 30331</strain>
    </source>
</reference>
<dbReference type="EMBL" id="BMPP01000001">
    <property type="protein sequence ID" value="GGK12651.1"/>
    <property type="molecule type" value="Genomic_DNA"/>
</dbReference>
<dbReference type="CDD" id="cd04301">
    <property type="entry name" value="NAT_SF"/>
    <property type="match status" value="1"/>
</dbReference>
<name>A0ABQ2EHJ9_9DEIO</name>
<accession>A0ABQ2EHJ9</accession>
<dbReference type="InterPro" id="IPR000182">
    <property type="entry name" value="GNAT_dom"/>
</dbReference>
<protein>
    <recommendedName>
        <fullName evidence="1">N-acetyltransferase domain-containing protein</fullName>
    </recommendedName>
</protein>
<evidence type="ECO:0000313" key="3">
    <source>
        <dbReference type="Proteomes" id="UP000647587"/>
    </source>
</evidence>
<evidence type="ECO:0000313" key="2">
    <source>
        <dbReference type="EMBL" id="GGK12651.1"/>
    </source>
</evidence>
<proteinExistence type="predicted"/>
<dbReference type="Gene3D" id="3.40.630.30">
    <property type="match status" value="1"/>
</dbReference>